<name>A0A1G9KR45_9FIRM</name>
<protein>
    <submittedName>
        <fullName evidence="2">Magnesium chelatase subunit D</fullName>
    </submittedName>
</protein>
<dbReference type="AlphaFoldDB" id="A0A1G9KR45"/>
<dbReference type="InterPro" id="IPR052989">
    <property type="entry name" value="Mg-chelatase_DI-like"/>
</dbReference>
<organism evidence="2 3">
    <name type="scientific">Dendrosporobacter quercicolus</name>
    <dbReference type="NCBI Taxonomy" id="146817"/>
    <lineage>
        <taxon>Bacteria</taxon>
        <taxon>Bacillati</taxon>
        <taxon>Bacillota</taxon>
        <taxon>Negativicutes</taxon>
        <taxon>Selenomonadales</taxon>
        <taxon>Sporomusaceae</taxon>
        <taxon>Dendrosporobacter</taxon>
    </lineage>
</organism>
<keyword evidence="3" id="KW-1185">Reference proteome</keyword>
<evidence type="ECO:0000259" key="1">
    <source>
        <dbReference type="PROSITE" id="PS50234"/>
    </source>
</evidence>
<dbReference type="PANTHER" id="PTHR35023:SF1">
    <property type="entry name" value="MG-PROTOPORPHYRIN IX CHELATASE"/>
    <property type="match status" value="1"/>
</dbReference>
<dbReference type="Pfam" id="PF13519">
    <property type="entry name" value="VWA_2"/>
    <property type="match status" value="1"/>
</dbReference>
<accession>A0A1G9KR45</accession>
<dbReference type="STRING" id="146817.SAMN04488502_101111"/>
<sequence>MKAQNWDKQDVQFLANLALPVRKLAAAMKQGKGARIGQSTVVSQKVHTFNPLTPQFIHILQDVDAGQTFYQQTAAGRVYHMDIFHQQGLIDHHLVAAALKRAADVYQFQFSLSSIVFAENGSRGVNTDYIDIQTGTGGGRVTGALTYGKKLSLRKAHENHVHFAAMFEAQHQAFLFYAVLAIEAVILSNHLELRRNERLIHIKGKQEKPEMADYTDETDSFMQRNSSGFGQKLSPAVKQHKLVQDALELADHFDTIQDAQQFMNKLHSPNKSKFMQDLEDDGERQRLLDRLTGMGIVKAGQRSLELTVYGQELEQYLKEHFLEIEAHLRKSFRAIKPLSRQAGKNKIQCCRYEWNTGVAAWQKNNDQKDGELAVADTVALAARRMVIDQQPEFQINDEDISYFAREKVSKAELCVLIDTSASMTGARWRAAKFLVRYLLLSTPDRVGVITFQENYANITVPLTRDYREVENCLRTIKPAGATPLALGIKTCLDYLTNTRTHNPLLLLISDGLPTLADQSRDPVADALAAARAIKQQGYGFTCIGLKPHHSYLTQLAELAGGSAYMLEELEKQLLVQAAWEQRLKLV</sequence>
<evidence type="ECO:0000313" key="3">
    <source>
        <dbReference type="Proteomes" id="UP000214880"/>
    </source>
</evidence>
<dbReference type="RefSeq" id="WP_092067237.1">
    <property type="nucleotide sequence ID" value="NZ_FNHB01000001.1"/>
</dbReference>
<dbReference type="OrthoDB" id="9806395at2"/>
<dbReference type="InterPro" id="IPR002035">
    <property type="entry name" value="VWF_A"/>
</dbReference>
<reference evidence="2 3" key="1">
    <citation type="submission" date="2016-10" db="EMBL/GenBank/DDBJ databases">
        <authorList>
            <person name="de Groot N.N."/>
        </authorList>
    </citation>
    <scope>NUCLEOTIDE SEQUENCE [LARGE SCALE GENOMIC DNA]</scope>
    <source>
        <strain evidence="2 3">DSM 1736</strain>
    </source>
</reference>
<dbReference type="SMART" id="SM00327">
    <property type="entry name" value="VWA"/>
    <property type="match status" value="1"/>
</dbReference>
<dbReference type="PROSITE" id="PS50234">
    <property type="entry name" value="VWFA"/>
    <property type="match status" value="1"/>
</dbReference>
<proteinExistence type="predicted"/>
<dbReference type="InterPro" id="IPR036465">
    <property type="entry name" value="vWFA_dom_sf"/>
</dbReference>
<dbReference type="SUPFAM" id="SSF53300">
    <property type="entry name" value="vWA-like"/>
    <property type="match status" value="1"/>
</dbReference>
<dbReference type="PANTHER" id="PTHR35023">
    <property type="entry name" value="CHELATASE-RELATED"/>
    <property type="match status" value="1"/>
</dbReference>
<dbReference type="Proteomes" id="UP000214880">
    <property type="component" value="Unassembled WGS sequence"/>
</dbReference>
<dbReference type="Gene3D" id="3.40.50.410">
    <property type="entry name" value="von Willebrand factor, type A domain"/>
    <property type="match status" value="1"/>
</dbReference>
<dbReference type="EMBL" id="FNHB01000001">
    <property type="protein sequence ID" value="SDL52122.1"/>
    <property type="molecule type" value="Genomic_DNA"/>
</dbReference>
<evidence type="ECO:0000313" key="2">
    <source>
        <dbReference type="EMBL" id="SDL52122.1"/>
    </source>
</evidence>
<gene>
    <name evidence="2" type="ORF">SAMN04488502_101111</name>
</gene>
<dbReference type="CDD" id="cd00198">
    <property type="entry name" value="vWFA"/>
    <property type="match status" value="1"/>
</dbReference>
<feature type="domain" description="VWFA" evidence="1">
    <location>
        <begin position="412"/>
        <end position="586"/>
    </location>
</feature>